<reference evidence="2" key="1">
    <citation type="journal article" date="2007" name="Proc. Natl. Acad. Sci. U.S.A.">
        <title>Genome sequencing reveals complex secondary metabolome in the marine actinomycete Salinispora tropica.</title>
        <authorList>
            <person name="Udwary D.W."/>
            <person name="Zeigler L."/>
            <person name="Asolkar R.N."/>
            <person name="Singan V."/>
            <person name="Lapidus A."/>
            <person name="Fenical W."/>
            <person name="Jensen P.R."/>
            <person name="Moore B.S."/>
        </authorList>
    </citation>
    <scope>NUCLEOTIDE SEQUENCE [LARGE SCALE GENOMIC DNA]</scope>
    <source>
        <strain evidence="2">ATCC BAA-916 / DSM 44818 / CNB-440</strain>
    </source>
</reference>
<dbReference type="PATRIC" id="fig|369723.5.peg.2036"/>
<dbReference type="HOGENOM" id="CLU_058041_0_0_11"/>
<organism evidence="1 2">
    <name type="scientific">Salinispora tropica (strain ATCC BAA-916 / DSM 44818 / JCM 13857 / NBRC 105044 / CNB-440)</name>
    <dbReference type="NCBI Taxonomy" id="369723"/>
    <lineage>
        <taxon>Bacteria</taxon>
        <taxon>Bacillati</taxon>
        <taxon>Actinomycetota</taxon>
        <taxon>Actinomycetes</taxon>
        <taxon>Micromonosporales</taxon>
        <taxon>Micromonosporaceae</taxon>
        <taxon>Salinispora</taxon>
    </lineage>
</organism>
<gene>
    <name evidence="1" type="ordered locus">Strop_1985</name>
</gene>
<dbReference type="Pfam" id="PF13814">
    <property type="entry name" value="Replic_Relax"/>
    <property type="match status" value="1"/>
</dbReference>
<proteinExistence type="predicted"/>
<name>A4X6D9_SALTO</name>
<dbReference type="KEGG" id="stp:Strop_1985"/>
<dbReference type="eggNOG" id="ENOG50336WS">
    <property type="taxonomic scope" value="Bacteria"/>
</dbReference>
<dbReference type="InterPro" id="IPR025855">
    <property type="entry name" value="Replic_Relax"/>
</dbReference>
<dbReference type="AlphaFoldDB" id="A4X6D9"/>
<sequence length="294" mass="33462">MRTTTDHVLRVQHQLTERDWRLLGWLYDHSVLTSFQIAHALFPSLNYAQRRLTQLTELSLLERFRPFRLQGGSHPYHYALAHTGALVVAATRGDEPPRRTASTTRLHRIATSRNLDHRLGINQFFTDLAAHERIHPTARLHHWWPGTRLNRFFNPPGTTAYGMVQADALGVWSEHGQTTVWYLEHDQGTEALGVLVEKLAGYSNLVRRGGPAWPVLFWLHSTTREANLHRRLDNTRLTVPVATAARDRLDGHSPAKAVWHLHGSASPLLRLAELPMPGEVDPADFDQTRQRATP</sequence>
<protein>
    <recommendedName>
        <fullName evidence="3">Replication-relaxation</fullName>
    </recommendedName>
</protein>
<evidence type="ECO:0000313" key="1">
    <source>
        <dbReference type="EMBL" id="ABP54439.1"/>
    </source>
</evidence>
<dbReference type="EMBL" id="CP000667">
    <property type="protein sequence ID" value="ABP54439.1"/>
    <property type="molecule type" value="Genomic_DNA"/>
</dbReference>
<keyword evidence="2" id="KW-1185">Reference proteome</keyword>
<accession>A4X6D9</accession>
<evidence type="ECO:0008006" key="3">
    <source>
        <dbReference type="Google" id="ProtNLM"/>
    </source>
</evidence>
<dbReference type="Proteomes" id="UP000000235">
    <property type="component" value="Chromosome"/>
</dbReference>
<evidence type="ECO:0000313" key="2">
    <source>
        <dbReference type="Proteomes" id="UP000000235"/>
    </source>
</evidence>
<dbReference type="RefSeq" id="WP_011905869.1">
    <property type="nucleotide sequence ID" value="NC_009380.1"/>
</dbReference>